<proteinExistence type="predicted"/>
<dbReference type="AlphaFoldDB" id="A0A6H2A580"/>
<feature type="transmembrane region" description="Helical" evidence="1">
    <location>
        <begin position="24"/>
        <end position="45"/>
    </location>
</feature>
<protein>
    <submittedName>
        <fullName evidence="2">Uncharacterized protein</fullName>
    </submittedName>
</protein>
<reference evidence="2" key="1">
    <citation type="submission" date="2020-03" db="EMBL/GenBank/DDBJ databases">
        <title>The deep terrestrial virosphere.</title>
        <authorList>
            <person name="Holmfeldt K."/>
            <person name="Nilsson E."/>
            <person name="Simone D."/>
            <person name="Lopez-Fernandez M."/>
            <person name="Wu X."/>
            <person name="de Brujin I."/>
            <person name="Lundin D."/>
            <person name="Andersson A."/>
            <person name="Bertilsson S."/>
            <person name="Dopson M."/>
        </authorList>
    </citation>
    <scope>NUCLEOTIDE SEQUENCE</scope>
    <source>
        <strain evidence="2">TM448A06313</strain>
    </source>
</reference>
<evidence type="ECO:0000256" key="1">
    <source>
        <dbReference type="SAM" id="Phobius"/>
    </source>
</evidence>
<organism evidence="2">
    <name type="scientific">viral metagenome</name>
    <dbReference type="NCBI Taxonomy" id="1070528"/>
    <lineage>
        <taxon>unclassified sequences</taxon>
        <taxon>metagenomes</taxon>
        <taxon>organismal metagenomes</taxon>
    </lineage>
</organism>
<evidence type="ECO:0000313" key="2">
    <source>
        <dbReference type="EMBL" id="QJA54974.1"/>
    </source>
</evidence>
<sequence>MVKCETECRDEIFAKMDGMLPKSIVWKGVLFIFMLWGIFGAIYTTGLTERKDSIKANTAMAIDNSKNIAVIGRDLDYIRRSQIDTNVKLDMILREARIEIKRRNDNK</sequence>
<accession>A0A6H2A580</accession>
<keyword evidence="1" id="KW-0472">Membrane</keyword>
<keyword evidence="1" id="KW-1133">Transmembrane helix</keyword>
<gene>
    <name evidence="2" type="ORF">TM448A06313_0008</name>
</gene>
<dbReference type="EMBL" id="MT144555">
    <property type="protein sequence ID" value="QJA54974.1"/>
    <property type="molecule type" value="Genomic_DNA"/>
</dbReference>
<keyword evidence="1" id="KW-0812">Transmembrane</keyword>
<name>A0A6H2A580_9ZZZZ</name>